<dbReference type="InterPro" id="IPR027417">
    <property type="entry name" value="P-loop_NTPase"/>
</dbReference>
<name>A0ABT3SYP2_9GAMM</name>
<dbReference type="SUPFAM" id="SSF52540">
    <property type="entry name" value="P-loop containing nucleoside triphosphate hydrolases"/>
    <property type="match status" value="1"/>
</dbReference>
<dbReference type="RefSeq" id="WP_279253755.1">
    <property type="nucleotide sequence ID" value="NZ_SHNP01000006.1"/>
</dbReference>
<protein>
    <recommendedName>
        <fullName evidence="3">Sulfotransferase domain-containing protein</fullName>
    </recommendedName>
</protein>
<proteinExistence type="predicted"/>
<dbReference type="Proteomes" id="UP001143307">
    <property type="component" value="Unassembled WGS sequence"/>
</dbReference>
<keyword evidence="2" id="KW-1185">Reference proteome</keyword>
<accession>A0ABT3SYP2</accession>
<evidence type="ECO:0000313" key="1">
    <source>
        <dbReference type="EMBL" id="MCX2975093.1"/>
    </source>
</evidence>
<evidence type="ECO:0000313" key="2">
    <source>
        <dbReference type="Proteomes" id="UP001143307"/>
    </source>
</evidence>
<evidence type="ECO:0008006" key="3">
    <source>
        <dbReference type="Google" id="ProtNLM"/>
    </source>
</evidence>
<sequence length="349" mass="39990">MESSKAVFLHVGNFKTGTSAVQKYCSENRQLLIDKGLDYLEVARPTTNKTNHGQLALSLYRETGKRTPDWYVDEVSYRAISAEVLTSIKASPCQKILISSEEFYRIPAFDDASRTVIRKSLRALFRGHTVKVIVYVRNPMDFIKSWYNEVNKSRFPIRRFVDYVFHLDKRMVLPDANVNFWRHVFGNDAVIIEPYALTGIEHIKRFLTLASVSGLEFGQSTALNINLRLDNSSLERDRINKIMAVLKGDERERYLRSTVLSSVDKLNSLERKLAKISADFKRFCDIENLKVSGAELSLYNVLVHDEAVNRRDLISPSLFGIARAKISNSSVVLWAKKCMHKIKFNVKSK</sequence>
<dbReference type="Gene3D" id="3.40.50.300">
    <property type="entry name" value="P-loop containing nucleotide triphosphate hydrolases"/>
    <property type="match status" value="1"/>
</dbReference>
<gene>
    <name evidence="1" type="ORF">EYC87_16010</name>
</gene>
<dbReference type="EMBL" id="SHNP01000006">
    <property type="protein sequence ID" value="MCX2975093.1"/>
    <property type="molecule type" value="Genomic_DNA"/>
</dbReference>
<comment type="caution">
    <text evidence="1">The sequence shown here is derived from an EMBL/GenBank/DDBJ whole genome shotgun (WGS) entry which is preliminary data.</text>
</comment>
<reference evidence="1" key="1">
    <citation type="submission" date="2019-02" db="EMBL/GenBank/DDBJ databases">
        <authorList>
            <person name="Li S.-H."/>
        </authorList>
    </citation>
    <scope>NUCLEOTIDE SEQUENCE</scope>
    <source>
        <strain evidence="1">IMCC8485</strain>
    </source>
</reference>
<organism evidence="1 2">
    <name type="scientific">Candidatus Seongchinamella marina</name>
    <dbReference type="NCBI Taxonomy" id="2518990"/>
    <lineage>
        <taxon>Bacteria</taxon>
        <taxon>Pseudomonadati</taxon>
        <taxon>Pseudomonadota</taxon>
        <taxon>Gammaproteobacteria</taxon>
        <taxon>Cellvibrionales</taxon>
        <taxon>Halieaceae</taxon>
        <taxon>Seongchinamella</taxon>
    </lineage>
</organism>